<comment type="caution">
    <text evidence="1">The sequence shown here is derived from an EMBL/GenBank/DDBJ whole genome shotgun (WGS) entry which is preliminary data.</text>
</comment>
<proteinExistence type="predicted"/>
<keyword evidence="2" id="KW-1185">Reference proteome</keyword>
<protein>
    <submittedName>
        <fullName evidence="1">Uncharacterized protein</fullName>
    </submittedName>
</protein>
<sequence length="177" mass="20183">MDAYSVHQGLQDSFLIEYSSLYLYLSDLNQFLGGKLTITNHFDFPRVEFEPPTLKWRPKHKAKWVHDMCSCLINSVSTLTRSGAVLRVSCNECGGFEEKSLFPYSFNVRSLIIQYNSTTIVDLSVITVKNINPNAEEEETFIVLDALQMFEGVACTLDLVLRLVMSFIKNTTNIILR</sequence>
<accession>A0ABU6UI38</accession>
<gene>
    <name evidence="1" type="ORF">PIB30_056329</name>
</gene>
<dbReference type="Proteomes" id="UP001341840">
    <property type="component" value="Unassembled WGS sequence"/>
</dbReference>
<name>A0ABU6UI38_9FABA</name>
<dbReference type="EMBL" id="JASCZI010121278">
    <property type="protein sequence ID" value="MED6160972.1"/>
    <property type="molecule type" value="Genomic_DNA"/>
</dbReference>
<organism evidence="1 2">
    <name type="scientific">Stylosanthes scabra</name>
    <dbReference type="NCBI Taxonomy" id="79078"/>
    <lineage>
        <taxon>Eukaryota</taxon>
        <taxon>Viridiplantae</taxon>
        <taxon>Streptophyta</taxon>
        <taxon>Embryophyta</taxon>
        <taxon>Tracheophyta</taxon>
        <taxon>Spermatophyta</taxon>
        <taxon>Magnoliopsida</taxon>
        <taxon>eudicotyledons</taxon>
        <taxon>Gunneridae</taxon>
        <taxon>Pentapetalae</taxon>
        <taxon>rosids</taxon>
        <taxon>fabids</taxon>
        <taxon>Fabales</taxon>
        <taxon>Fabaceae</taxon>
        <taxon>Papilionoideae</taxon>
        <taxon>50 kb inversion clade</taxon>
        <taxon>dalbergioids sensu lato</taxon>
        <taxon>Dalbergieae</taxon>
        <taxon>Pterocarpus clade</taxon>
        <taxon>Stylosanthes</taxon>
    </lineage>
</organism>
<reference evidence="1 2" key="1">
    <citation type="journal article" date="2023" name="Plants (Basel)">
        <title>Bridging the Gap: Combining Genomics and Transcriptomics Approaches to Understand Stylosanthes scabra, an Orphan Legume from the Brazilian Caatinga.</title>
        <authorList>
            <person name="Ferreira-Neto J.R.C."/>
            <person name="da Silva M.D."/>
            <person name="Binneck E."/>
            <person name="de Melo N.F."/>
            <person name="da Silva R.H."/>
            <person name="de Melo A.L.T.M."/>
            <person name="Pandolfi V."/>
            <person name="Bustamante F.O."/>
            <person name="Brasileiro-Vidal A.C."/>
            <person name="Benko-Iseppon A.M."/>
        </authorList>
    </citation>
    <scope>NUCLEOTIDE SEQUENCE [LARGE SCALE GENOMIC DNA]</scope>
    <source>
        <tissue evidence="1">Leaves</tissue>
    </source>
</reference>
<evidence type="ECO:0000313" key="1">
    <source>
        <dbReference type="EMBL" id="MED6160972.1"/>
    </source>
</evidence>
<evidence type="ECO:0000313" key="2">
    <source>
        <dbReference type="Proteomes" id="UP001341840"/>
    </source>
</evidence>